<keyword evidence="1" id="KW-0132">Cell division</keyword>
<dbReference type="InterPro" id="IPR006671">
    <property type="entry name" value="Cyclin_N"/>
</dbReference>
<sequence>IWRFSLYKGTVSDSHFNPTQRKSQNLKWKRKRISHKSLLGSPRRDLQFLSSSPPESKKHIVSSDLMKTQKNRVEQTLKEKKKSEEKIDDVKMDQGKRPVPNYMEVIQKDLTARMGEILIDWLVEVAWTLYLAVSYVDRFLSSHAISRASLQLLGVSCMLIAAKYEETSKPHVTDFCYITDNTYTTDEVVDTEESVLKFLNFEMGTPTIKTFLRRFSMAVQESNQDLDMHFKFLTCYLAELRMADCKYVWFLPSMVAASAIFLANFTLQPMVHPWNLTPAELKDCALSMHGLQSRRRGKKCQQYKLNTRSRSYIYLYLLPYKLLHGSSYEDRALTRFQSFEPQTI</sequence>
<dbReference type="Gene3D" id="1.10.472.10">
    <property type="entry name" value="Cyclin-like"/>
    <property type="match status" value="2"/>
</dbReference>
<dbReference type="SUPFAM" id="SSF47954">
    <property type="entry name" value="Cyclin-like"/>
    <property type="match status" value="2"/>
</dbReference>
<feature type="domain" description="Cyclin-like" evidence="6">
    <location>
        <begin position="120"/>
        <end position="197"/>
    </location>
</feature>
<dbReference type="Pfam" id="PF02984">
    <property type="entry name" value="Cyclin_C"/>
    <property type="match status" value="1"/>
</dbReference>
<dbReference type="EMBL" id="JBAMMX010000002">
    <property type="protein sequence ID" value="KAK6946029.1"/>
    <property type="molecule type" value="Genomic_DNA"/>
</dbReference>
<reference evidence="8 9" key="1">
    <citation type="submission" date="2023-12" db="EMBL/GenBank/DDBJ databases">
        <title>A high-quality genome assembly for Dillenia turbinata (Dilleniales).</title>
        <authorList>
            <person name="Chanderbali A."/>
        </authorList>
    </citation>
    <scope>NUCLEOTIDE SEQUENCE [LARGE SCALE GENOMIC DNA]</scope>
    <source>
        <strain evidence="8">LSX21</strain>
        <tissue evidence="8">Leaf</tissue>
    </source>
</reference>
<dbReference type="GO" id="GO:0051301">
    <property type="term" value="P:cell division"/>
    <property type="evidence" value="ECO:0007669"/>
    <property type="project" value="UniProtKB-KW"/>
</dbReference>
<dbReference type="PANTHER" id="PTHR10177">
    <property type="entry name" value="CYCLINS"/>
    <property type="match status" value="1"/>
</dbReference>
<accession>A0AAN8W4J6</accession>
<dbReference type="Proteomes" id="UP001370490">
    <property type="component" value="Unassembled WGS sequence"/>
</dbReference>
<evidence type="ECO:0000256" key="2">
    <source>
        <dbReference type="ARBA" id="ARBA00023127"/>
    </source>
</evidence>
<name>A0AAN8W4J6_9MAGN</name>
<keyword evidence="9" id="KW-1185">Reference proteome</keyword>
<comment type="caution">
    <text evidence="8">The sequence shown here is derived from an EMBL/GenBank/DDBJ whole genome shotgun (WGS) entry which is preliminary data.</text>
</comment>
<dbReference type="InterPro" id="IPR013763">
    <property type="entry name" value="Cyclin-like_dom"/>
</dbReference>
<feature type="domain" description="Cyclin C-terminal" evidence="7">
    <location>
        <begin position="206"/>
        <end position="319"/>
    </location>
</feature>
<keyword evidence="2 4" id="KW-0195">Cyclin</keyword>
<feature type="domain" description="Cyclin-like" evidence="6">
    <location>
        <begin position="210"/>
        <end position="290"/>
    </location>
</feature>
<keyword evidence="5" id="KW-0175">Coiled coil</keyword>
<dbReference type="InterPro" id="IPR004367">
    <property type="entry name" value="Cyclin_C-dom"/>
</dbReference>
<evidence type="ECO:0000256" key="1">
    <source>
        <dbReference type="ARBA" id="ARBA00022618"/>
    </source>
</evidence>
<gene>
    <name evidence="8" type="ORF">RJ641_013573</name>
</gene>
<evidence type="ECO:0000256" key="3">
    <source>
        <dbReference type="ARBA" id="ARBA00023306"/>
    </source>
</evidence>
<dbReference type="SMART" id="SM01332">
    <property type="entry name" value="Cyclin_C"/>
    <property type="match status" value="1"/>
</dbReference>
<evidence type="ECO:0000259" key="7">
    <source>
        <dbReference type="SMART" id="SM01332"/>
    </source>
</evidence>
<evidence type="ECO:0000259" key="6">
    <source>
        <dbReference type="SMART" id="SM00385"/>
    </source>
</evidence>
<dbReference type="FunFam" id="1.10.472.10:FF:000001">
    <property type="entry name" value="G2/mitotic-specific cyclin"/>
    <property type="match status" value="1"/>
</dbReference>
<comment type="similarity">
    <text evidence="4">Belongs to the cyclin family.</text>
</comment>
<evidence type="ECO:0000256" key="4">
    <source>
        <dbReference type="RuleBase" id="RU000383"/>
    </source>
</evidence>
<keyword evidence="3" id="KW-0131">Cell cycle</keyword>
<dbReference type="SMART" id="SM00385">
    <property type="entry name" value="CYCLIN"/>
    <property type="match status" value="2"/>
</dbReference>
<protein>
    <submittedName>
        <fullName evidence="8">Cyclin, C-terminal domain</fullName>
    </submittedName>
</protein>
<evidence type="ECO:0000313" key="8">
    <source>
        <dbReference type="EMBL" id="KAK6946029.1"/>
    </source>
</evidence>
<evidence type="ECO:0000256" key="5">
    <source>
        <dbReference type="SAM" id="Coils"/>
    </source>
</evidence>
<dbReference type="InterPro" id="IPR036915">
    <property type="entry name" value="Cyclin-like_sf"/>
</dbReference>
<proteinExistence type="inferred from homology"/>
<evidence type="ECO:0000313" key="9">
    <source>
        <dbReference type="Proteomes" id="UP001370490"/>
    </source>
</evidence>
<dbReference type="Pfam" id="PF00134">
    <property type="entry name" value="Cyclin_N"/>
    <property type="match status" value="1"/>
</dbReference>
<organism evidence="8 9">
    <name type="scientific">Dillenia turbinata</name>
    <dbReference type="NCBI Taxonomy" id="194707"/>
    <lineage>
        <taxon>Eukaryota</taxon>
        <taxon>Viridiplantae</taxon>
        <taxon>Streptophyta</taxon>
        <taxon>Embryophyta</taxon>
        <taxon>Tracheophyta</taxon>
        <taxon>Spermatophyta</taxon>
        <taxon>Magnoliopsida</taxon>
        <taxon>eudicotyledons</taxon>
        <taxon>Gunneridae</taxon>
        <taxon>Pentapetalae</taxon>
        <taxon>Dilleniales</taxon>
        <taxon>Dilleniaceae</taxon>
        <taxon>Dillenia</taxon>
    </lineage>
</organism>
<feature type="non-terminal residue" evidence="8">
    <location>
        <position position="1"/>
    </location>
</feature>
<dbReference type="InterPro" id="IPR039361">
    <property type="entry name" value="Cyclin"/>
</dbReference>
<feature type="coiled-coil region" evidence="5">
    <location>
        <begin position="66"/>
        <end position="93"/>
    </location>
</feature>
<dbReference type="AlphaFoldDB" id="A0AAN8W4J6"/>